<keyword evidence="12 15" id="KW-0342">GTP-binding</keyword>
<dbReference type="InterPro" id="IPR003373">
    <property type="entry name" value="Fe2_transport_prot-B"/>
</dbReference>
<proteinExistence type="inferred from homology"/>
<dbReference type="SUPFAM" id="SSF52540">
    <property type="entry name" value="P-loop containing nucleoside triphosphate hydrolases"/>
    <property type="match status" value="1"/>
</dbReference>
<evidence type="ECO:0000256" key="1">
    <source>
        <dbReference type="ARBA" id="ARBA00003926"/>
    </source>
</evidence>
<keyword evidence="16" id="KW-0460">Magnesium</keyword>
<organism evidence="19 20">
    <name type="scientific">Harryflintia acetispora</name>
    <dbReference type="NCBI Taxonomy" id="1849041"/>
    <lineage>
        <taxon>Bacteria</taxon>
        <taxon>Bacillati</taxon>
        <taxon>Bacillota</taxon>
        <taxon>Clostridia</taxon>
        <taxon>Eubacteriales</taxon>
        <taxon>Oscillospiraceae</taxon>
        <taxon>Harryflintia</taxon>
    </lineage>
</organism>
<gene>
    <name evidence="19" type="ORF">EDD78_105195</name>
</gene>
<dbReference type="PANTHER" id="PTHR43185:SF1">
    <property type="entry name" value="FE(2+) TRANSPORTER FEOB"/>
    <property type="match status" value="1"/>
</dbReference>
<keyword evidence="7 17" id="KW-0812">Transmembrane</keyword>
<evidence type="ECO:0000256" key="16">
    <source>
        <dbReference type="PIRSR" id="PIRSR603373-2"/>
    </source>
</evidence>
<evidence type="ECO:0000256" key="17">
    <source>
        <dbReference type="RuleBase" id="RU362098"/>
    </source>
</evidence>
<evidence type="ECO:0000256" key="15">
    <source>
        <dbReference type="PIRSR" id="PIRSR603373-1"/>
    </source>
</evidence>
<evidence type="ECO:0000256" key="12">
    <source>
        <dbReference type="ARBA" id="ARBA00023134"/>
    </source>
</evidence>
<comment type="function">
    <text evidence="1 17">Probable transporter of a GTP-driven Fe(2+) uptake system.</text>
</comment>
<feature type="transmembrane region" description="Helical" evidence="17">
    <location>
        <begin position="424"/>
        <end position="449"/>
    </location>
</feature>
<evidence type="ECO:0000256" key="11">
    <source>
        <dbReference type="ARBA" id="ARBA00023065"/>
    </source>
</evidence>
<keyword evidence="3 17" id="KW-0813">Transport</keyword>
<comment type="subcellular location">
    <subcellularLocation>
        <location evidence="2">Cell inner membrane</location>
        <topology evidence="2">Multi-pass membrane protein</topology>
    </subcellularLocation>
    <subcellularLocation>
        <location evidence="17">Cell membrane</location>
        <topology evidence="17">Multi-pass membrane protein</topology>
    </subcellularLocation>
</comment>
<keyword evidence="4" id="KW-1003">Cell membrane</keyword>
<evidence type="ECO:0000313" key="20">
    <source>
        <dbReference type="Proteomes" id="UP000294682"/>
    </source>
</evidence>
<dbReference type="RefSeq" id="WP_132084528.1">
    <property type="nucleotide sequence ID" value="NZ_SLUK01000005.1"/>
</dbReference>
<feature type="binding site" evidence="16">
    <location>
        <position position="20"/>
    </location>
    <ligand>
        <name>Mg(2+)</name>
        <dbReference type="ChEBI" id="CHEBI:18420"/>
        <label>2</label>
    </ligand>
</feature>
<dbReference type="InterPro" id="IPR027417">
    <property type="entry name" value="P-loop_NTPase"/>
</dbReference>
<keyword evidence="20" id="KW-1185">Reference proteome</keyword>
<dbReference type="CDD" id="cd01879">
    <property type="entry name" value="FeoB"/>
    <property type="match status" value="1"/>
</dbReference>
<dbReference type="NCBIfam" id="TIGR00437">
    <property type="entry name" value="feoB"/>
    <property type="match status" value="1"/>
</dbReference>
<evidence type="ECO:0000256" key="8">
    <source>
        <dbReference type="ARBA" id="ARBA00022741"/>
    </source>
</evidence>
<dbReference type="GO" id="GO:0005525">
    <property type="term" value="F:GTP binding"/>
    <property type="evidence" value="ECO:0007669"/>
    <property type="project" value="UniProtKB-KW"/>
</dbReference>
<keyword evidence="11" id="KW-0406">Ion transport</keyword>
<comment type="caution">
    <text evidence="19">The sequence shown here is derived from an EMBL/GenBank/DDBJ whole genome shotgun (WGS) entry which is preliminary data.</text>
</comment>
<feature type="transmembrane region" description="Helical" evidence="17">
    <location>
        <begin position="555"/>
        <end position="578"/>
    </location>
</feature>
<dbReference type="GO" id="GO:0046872">
    <property type="term" value="F:metal ion binding"/>
    <property type="evidence" value="ECO:0007669"/>
    <property type="project" value="UniProtKB-KW"/>
</dbReference>
<evidence type="ECO:0000313" key="19">
    <source>
        <dbReference type="EMBL" id="TCL43561.1"/>
    </source>
</evidence>
<evidence type="ECO:0000256" key="6">
    <source>
        <dbReference type="ARBA" id="ARBA00022519"/>
    </source>
</evidence>
<protein>
    <recommendedName>
        <fullName evidence="14 17">Ferrous iron transport protein B</fullName>
    </recommendedName>
</protein>
<evidence type="ECO:0000259" key="18">
    <source>
        <dbReference type="PROSITE" id="PS51711"/>
    </source>
</evidence>
<evidence type="ECO:0000256" key="14">
    <source>
        <dbReference type="NCBIfam" id="TIGR00437"/>
    </source>
</evidence>
<reference evidence="19 20" key="1">
    <citation type="submission" date="2019-03" db="EMBL/GenBank/DDBJ databases">
        <title>Genomic Encyclopedia of Type Strains, Phase IV (KMG-IV): sequencing the most valuable type-strain genomes for metagenomic binning, comparative biology and taxonomic classification.</title>
        <authorList>
            <person name="Goeker M."/>
        </authorList>
    </citation>
    <scope>NUCLEOTIDE SEQUENCE [LARGE SCALE GENOMIC DNA]</scope>
    <source>
        <strain evidence="19 20">DSM 100433</strain>
    </source>
</reference>
<dbReference type="PROSITE" id="PS51711">
    <property type="entry name" value="G_FEOB"/>
    <property type="match status" value="1"/>
</dbReference>
<comment type="similarity">
    <text evidence="17">Belongs to the TRAFAC class TrmE-Era-EngA-EngB-Septin-like GTPase superfamily. FeoB GTPase (TC 9.A.8) family.</text>
</comment>
<evidence type="ECO:0000256" key="5">
    <source>
        <dbReference type="ARBA" id="ARBA00022496"/>
    </source>
</evidence>
<keyword evidence="16" id="KW-0479">Metal-binding</keyword>
<dbReference type="InterPro" id="IPR050860">
    <property type="entry name" value="FeoB_GTPase"/>
</dbReference>
<sequence>MEKKAALVGNPNCGKTTLFNLLTGQRQYVGNWAGVTVDKKEGRLSLGRLKVRLTDLPGIYSLSPYSLEEGVALGFLLDERPDVVINIVDAGNLERNLYLTVQLMELGLPMVVALNMVDEVESRGGRVDHALLQRRLGVPVLPISARRGEGVQELVELAGELCQRKVRLLPRVRYDRETAGALEEIAGLIARQVPEKRLCAFFAARLLEGDTQTAARLHLGDSLLAKAKAAAARYHPEPQQRQSRLADARWRLIRAGAAGVVRYPRREKGPGLTQRLDRILISRVWGLPLFLLIFFCMFSITFGPLGNTLKTLLEGLIGRLGGFFGGLLAQSGAPDWTYSLLLDAVIGGVGGVLAFLPQIMLLFFCLSILEDSGYMARAAFLMDRLLQGLGLTGKCFIPMLMGFGCTTPAVMAARGMGDERERRLTVLLIPFMSCSARLPIYALFAGVFFKGHENVAVLGMYLLGLAVAVLCGLLLRHTLFRGPGRPFVMELPPYRLPTLSGTLRHMWQKCVGFLTKAGTIIFSMNVVIWLLQSFTPSLQYTVQPEQSLFGALGRALAPLFAPLGFGEWQAAVALLSGLIAKESVVATFGVLFGGQGGLTAAISAHFTPQSGLAFMVFSLLYMPCISAFVAISRELGSLRAALSAALLQCSVAYLASFAAYRVGGMFLGGAVC</sequence>
<feature type="binding site" evidence="15">
    <location>
        <begin position="55"/>
        <end position="58"/>
    </location>
    <ligand>
        <name>GTP</name>
        <dbReference type="ChEBI" id="CHEBI:37565"/>
        <label>1</label>
    </ligand>
</feature>
<feature type="binding site" evidence="16">
    <location>
        <position position="24"/>
    </location>
    <ligand>
        <name>Mg(2+)</name>
        <dbReference type="ChEBI" id="CHEBI:18420"/>
        <label>2</label>
    </ligand>
</feature>
<dbReference type="Gene3D" id="3.40.50.300">
    <property type="entry name" value="P-loop containing nucleotide triphosphate hydrolases"/>
    <property type="match status" value="1"/>
</dbReference>
<keyword evidence="9 17" id="KW-1133">Transmembrane helix</keyword>
<feature type="binding site" evidence="15">
    <location>
        <begin position="9"/>
        <end position="16"/>
    </location>
    <ligand>
        <name>GTP</name>
        <dbReference type="ChEBI" id="CHEBI:37565"/>
        <label>1</label>
    </ligand>
</feature>
<dbReference type="PANTHER" id="PTHR43185">
    <property type="entry name" value="FERROUS IRON TRANSPORT PROTEIN B"/>
    <property type="match status" value="1"/>
</dbReference>
<feature type="transmembrane region" description="Helical" evidence="17">
    <location>
        <begin position="612"/>
        <end position="631"/>
    </location>
</feature>
<keyword evidence="8 15" id="KW-0547">Nucleotide-binding</keyword>
<feature type="transmembrane region" description="Helical" evidence="17">
    <location>
        <begin position="638"/>
        <end position="660"/>
    </location>
</feature>
<dbReference type="InterPro" id="IPR011640">
    <property type="entry name" value="Fe2_transport_prot_B_C"/>
</dbReference>
<feature type="transmembrane region" description="Helical" evidence="17">
    <location>
        <begin position="284"/>
        <end position="305"/>
    </location>
</feature>
<feature type="binding site" evidence="15">
    <location>
        <begin position="34"/>
        <end position="38"/>
    </location>
    <ligand>
        <name>GTP</name>
        <dbReference type="ChEBI" id="CHEBI:37565"/>
        <label>1</label>
    </ligand>
</feature>
<evidence type="ECO:0000256" key="4">
    <source>
        <dbReference type="ARBA" id="ARBA00022475"/>
    </source>
</evidence>
<name>A0A9X8Y8F2_9FIRM</name>
<dbReference type="AlphaFoldDB" id="A0A9X8Y8F2"/>
<dbReference type="Pfam" id="PF02421">
    <property type="entry name" value="FeoB_N"/>
    <property type="match status" value="1"/>
</dbReference>
<evidence type="ECO:0000256" key="10">
    <source>
        <dbReference type="ARBA" id="ARBA00023004"/>
    </source>
</evidence>
<dbReference type="InterPro" id="IPR011642">
    <property type="entry name" value="Gate_dom"/>
</dbReference>
<keyword evidence="5 17" id="KW-0410">Iron transport</keyword>
<feature type="transmembrane region" description="Helical" evidence="17">
    <location>
        <begin position="513"/>
        <end position="535"/>
    </location>
</feature>
<dbReference type="Proteomes" id="UP000294682">
    <property type="component" value="Unassembled WGS sequence"/>
</dbReference>
<dbReference type="Gene3D" id="1.10.287.1770">
    <property type="match status" value="1"/>
</dbReference>
<evidence type="ECO:0000256" key="9">
    <source>
        <dbReference type="ARBA" id="ARBA00022989"/>
    </source>
</evidence>
<evidence type="ECO:0000256" key="2">
    <source>
        <dbReference type="ARBA" id="ARBA00004429"/>
    </source>
</evidence>
<dbReference type="Pfam" id="PF07670">
    <property type="entry name" value="Gate"/>
    <property type="match status" value="2"/>
</dbReference>
<evidence type="ECO:0000256" key="3">
    <source>
        <dbReference type="ARBA" id="ARBA00022448"/>
    </source>
</evidence>
<feature type="binding site" evidence="16">
    <location>
        <position position="23"/>
    </location>
    <ligand>
        <name>Mg(2+)</name>
        <dbReference type="ChEBI" id="CHEBI:18420"/>
        <label>2</label>
    </ligand>
</feature>
<feature type="transmembrane region" description="Helical" evidence="17">
    <location>
        <begin position="455"/>
        <end position="475"/>
    </location>
</feature>
<evidence type="ECO:0000256" key="7">
    <source>
        <dbReference type="ARBA" id="ARBA00022692"/>
    </source>
</evidence>
<dbReference type="Pfam" id="PF07664">
    <property type="entry name" value="FeoB_C"/>
    <property type="match status" value="1"/>
</dbReference>
<feature type="binding site" evidence="15">
    <location>
        <begin position="115"/>
        <end position="118"/>
    </location>
    <ligand>
        <name>GTP</name>
        <dbReference type="ChEBI" id="CHEBI:37565"/>
        <label>1</label>
    </ligand>
</feature>
<dbReference type="InterPro" id="IPR030389">
    <property type="entry name" value="G_FEOB_dom"/>
</dbReference>
<feature type="transmembrane region" description="Helical" evidence="17">
    <location>
        <begin position="585"/>
        <end position="606"/>
    </location>
</feature>
<dbReference type="EMBL" id="SLUK01000005">
    <property type="protein sequence ID" value="TCL43561.1"/>
    <property type="molecule type" value="Genomic_DNA"/>
</dbReference>
<keyword evidence="10 17" id="KW-0408">Iron</keyword>
<feature type="domain" description="FeoB-type G" evidence="18">
    <location>
        <begin position="2"/>
        <end position="164"/>
    </location>
</feature>
<dbReference type="FunFam" id="3.40.50.300:FF:000426">
    <property type="entry name" value="Ferrous iron transport protein B"/>
    <property type="match status" value="1"/>
</dbReference>
<evidence type="ECO:0000256" key="13">
    <source>
        <dbReference type="ARBA" id="ARBA00023136"/>
    </source>
</evidence>
<keyword evidence="6" id="KW-0997">Cell inner membrane</keyword>
<feature type="transmembrane region" description="Helical" evidence="17">
    <location>
        <begin position="341"/>
        <end position="369"/>
    </location>
</feature>
<dbReference type="GO" id="GO:0015093">
    <property type="term" value="F:ferrous iron transmembrane transporter activity"/>
    <property type="evidence" value="ECO:0007669"/>
    <property type="project" value="UniProtKB-UniRule"/>
</dbReference>
<accession>A0A9X8Y8F2</accession>
<keyword evidence="13 17" id="KW-0472">Membrane</keyword>
<dbReference type="GO" id="GO:0005886">
    <property type="term" value="C:plasma membrane"/>
    <property type="evidence" value="ECO:0007669"/>
    <property type="project" value="UniProtKB-SubCell"/>
</dbReference>